<gene>
    <name evidence="1" type="ORF">LAZ67_1002652</name>
</gene>
<feature type="non-terminal residue" evidence="1">
    <location>
        <position position="156"/>
    </location>
</feature>
<evidence type="ECO:0000313" key="1">
    <source>
        <dbReference type="EMBL" id="UYV60874.1"/>
    </source>
</evidence>
<name>A0ABY6JWE7_9ARAC</name>
<accession>A0ABY6JWE7</accession>
<dbReference type="EMBL" id="CP092863">
    <property type="protein sequence ID" value="UYV60874.1"/>
    <property type="molecule type" value="Genomic_DNA"/>
</dbReference>
<protein>
    <submittedName>
        <fullName evidence="1">Uncharacterized protein</fullName>
    </submittedName>
</protein>
<organism evidence="1 2">
    <name type="scientific">Cordylochernes scorpioides</name>
    <dbReference type="NCBI Taxonomy" id="51811"/>
    <lineage>
        <taxon>Eukaryota</taxon>
        <taxon>Metazoa</taxon>
        <taxon>Ecdysozoa</taxon>
        <taxon>Arthropoda</taxon>
        <taxon>Chelicerata</taxon>
        <taxon>Arachnida</taxon>
        <taxon>Pseudoscorpiones</taxon>
        <taxon>Cheliferoidea</taxon>
        <taxon>Chernetidae</taxon>
        <taxon>Cordylochernes</taxon>
    </lineage>
</organism>
<dbReference type="Proteomes" id="UP001235939">
    <property type="component" value="Chromosome 01"/>
</dbReference>
<reference evidence="1 2" key="1">
    <citation type="submission" date="2022-01" db="EMBL/GenBank/DDBJ databases">
        <title>A chromosomal length assembly of Cordylochernes scorpioides.</title>
        <authorList>
            <person name="Zeh D."/>
            <person name="Zeh J."/>
        </authorList>
    </citation>
    <scope>NUCLEOTIDE SEQUENCE [LARGE SCALE GENOMIC DNA]</scope>
    <source>
        <strain evidence="1">IN4F17</strain>
        <tissue evidence="1">Whole Body</tissue>
    </source>
</reference>
<sequence length="156" mass="17201">MISGYQACSLLMVSAWDVSSSFLSPLNHIRCWTPGPIQEGHDVRGLAGPVVGRVGAVTFLNHRIQIKLVKLLGGFTPDEPGYLIDVIIAVRTVEWDLRSRFCTVPWSCSISGTGIVSTTLSNTSRHRLESTTTHWPEDCDTSVTSVPRKMMDPVKF</sequence>
<keyword evidence="2" id="KW-1185">Reference proteome</keyword>
<proteinExistence type="predicted"/>
<evidence type="ECO:0000313" key="2">
    <source>
        <dbReference type="Proteomes" id="UP001235939"/>
    </source>
</evidence>